<organism evidence="1 2">
    <name type="scientific">Sporolactobacillus shoreicorticis</name>
    <dbReference type="NCBI Taxonomy" id="1923877"/>
    <lineage>
        <taxon>Bacteria</taxon>
        <taxon>Bacillati</taxon>
        <taxon>Bacillota</taxon>
        <taxon>Bacilli</taxon>
        <taxon>Bacillales</taxon>
        <taxon>Sporolactobacillaceae</taxon>
        <taxon>Sporolactobacillus</taxon>
    </lineage>
</organism>
<dbReference type="RefSeq" id="WP_253064237.1">
    <property type="nucleotide sequence ID" value="NZ_JAMXWM010000028.1"/>
</dbReference>
<name>A0ABW5RYU7_9BACL</name>
<accession>A0ABW5RYU7</accession>
<gene>
    <name evidence="1" type="ORF">ACFSUE_03150</name>
</gene>
<dbReference type="Proteomes" id="UP001597399">
    <property type="component" value="Unassembled WGS sequence"/>
</dbReference>
<dbReference type="EMBL" id="JBHUMQ010000006">
    <property type="protein sequence ID" value="MFD2692643.1"/>
    <property type="molecule type" value="Genomic_DNA"/>
</dbReference>
<keyword evidence="2" id="KW-1185">Reference proteome</keyword>
<sequence length="71" mass="8353">MDEPFGEHLRQCLFDFFTQNGQAGFENQFRGKGKRSFLTGVLELYLRQVVMHENGSQLLDKSNRNDYYLSM</sequence>
<comment type="caution">
    <text evidence="1">The sequence shown here is derived from an EMBL/GenBank/DDBJ whole genome shotgun (WGS) entry which is preliminary data.</text>
</comment>
<evidence type="ECO:0000313" key="2">
    <source>
        <dbReference type="Proteomes" id="UP001597399"/>
    </source>
</evidence>
<evidence type="ECO:0000313" key="1">
    <source>
        <dbReference type="EMBL" id="MFD2692643.1"/>
    </source>
</evidence>
<protein>
    <submittedName>
        <fullName evidence="1">Uncharacterized protein</fullName>
    </submittedName>
</protein>
<proteinExistence type="predicted"/>
<reference evidence="2" key="1">
    <citation type="journal article" date="2019" name="Int. J. Syst. Evol. Microbiol.">
        <title>The Global Catalogue of Microorganisms (GCM) 10K type strain sequencing project: providing services to taxonomists for standard genome sequencing and annotation.</title>
        <authorList>
            <consortium name="The Broad Institute Genomics Platform"/>
            <consortium name="The Broad Institute Genome Sequencing Center for Infectious Disease"/>
            <person name="Wu L."/>
            <person name="Ma J."/>
        </authorList>
    </citation>
    <scope>NUCLEOTIDE SEQUENCE [LARGE SCALE GENOMIC DNA]</scope>
    <source>
        <strain evidence="2">TISTR 2466</strain>
    </source>
</reference>